<organism evidence="2 3">
    <name type="scientific">Trichonephila inaurata madagascariensis</name>
    <dbReference type="NCBI Taxonomy" id="2747483"/>
    <lineage>
        <taxon>Eukaryota</taxon>
        <taxon>Metazoa</taxon>
        <taxon>Ecdysozoa</taxon>
        <taxon>Arthropoda</taxon>
        <taxon>Chelicerata</taxon>
        <taxon>Arachnida</taxon>
        <taxon>Araneae</taxon>
        <taxon>Araneomorphae</taxon>
        <taxon>Entelegynae</taxon>
        <taxon>Araneoidea</taxon>
        <taxon>Nephilidae</taxon>
        <taxon>Trichonephila</taxon>
        <taxon>Trichonephila inaurata</taxon>
    </lineage>
</organism>
<dbReference type="AlphaFoldDB" id="A0A8X6IGI0"/>
<accession>A0A8X6IGI0</accession>
<proteinExistence type="predicted"/>
<comment type="caution">
    <text evidence="2">The sequence shown here is derived from an EMBL/GenBank/DDBJ whole genome shotgun (WGS) entry which is preliminary data.</text>
</comment>
<evidence type="ECO:0000313" key="3">
    <source>
        <dbReference type="Proteomes" id="UP000886998"/>
    </source>
</evidence>
<gene>
    <name evidence="2" type="ORF">TNIN_223471</name>
</gene>
<keyword evidence="3" id="KW-1185">Reference proteome</keyword>
<evidence type="ECO:0000256" key="1">
    <source>
        <dbReference type="SAM" id="Phobius"/>
    </source>
</evidence>
<dbReference type="Proteomes" id="UP000886998">
    <property type="component" value="Unassembled WGS sequence"/>
</dbReference>
<keyword evidence="1" id="KW-1133">Transmembrane helix</keyword>
<protein>
    <submittedName>
        <fullName evidence="2">Uncharacterized protein</fullName>
    </submittedName>
</protein>
<dbReference type="EMBL" id="BMAV01025525">
    <property type="protein sequence ID" value="GFS42193.1"/>
    <property type="molecule type" value="Genomic_DNA"/>
</dbReference>
<feature type="transmembrane region" description="Helical" evidence="1">
    <location>
        <begin position="6"/>
        <end position="28"/>
    </location>
</feature>
<feature type="transmembrane region" description="Helical" evidence="1">
    <location>
        <begin position="62"/>
        <end position="83"/>
    </location>
</feature>
<reference evidence="2" key="1">
    <citation type="submission" date="2020-08" db="EMBL/GenBank/DDBJ databases">
        <title>Multicomponent nature underlies the extraordinary mechanical properties of spider dragline silk.</title>
        <authorList>
            <person name="Kono N."/>
            <person name="Nakamura H."/>
            <person name="Mori M."/>
            <person name="Yoshida Y."/>
            <person name="Ohtoshi R."/>
            <person name="Malay A.D."/>
            <person name="Moran D.A.P."/>
            <person name="Tomita M."/>
            <person name="Numata K."/>
            <person name="Arakawa K."/>
        </authorList>
    </citation>
    <scope>NUCLEOTIDE SEQUENCE</scope>
</reference>
<name>A0A8X6IGI0_9ARAC</name>
<keyword evidence="1" id="KW-0812">Transmembrane</keyword>
<keyword evidence="1" id="KW-0472">Membrane</keyword>
<evidence type="ECO:0000313" key="2">
    <source>
        <dbReference type="EMBL" id="GFS42193.1"/>
    </source>
</evidence>
<sequence length="139" mass="15732">MIIILIFVQPFVVFDALNTVTLGIFLAYKYPLHTAQKSSLLFSSKVSPLESGGISWLEDDKLTCFFCFFEGFLLFVLTLPAFYRIVALLSDLVKTSEVNFFTLGWFAFSDQRDKTVLPCSVLVEVIEGDRLSLIALVYH</sequence>